<organism evidence="1 2">
    <name type="scientific">Pelomonas aquatica</name>
    <dbReference type="NCBI Taxonomy" id="431058"/>
    <lineage>
        <taxon>Bacteria</taxon>
        <taxon>Pseudomonadati</taxon>
        <taxon>Pseudomonadota</taxon>
        <taxon>Betaproteobacteria</taxon>
        <taxon>Burkholderiales</taxon>
        <taxon>Sphaerotilaceae</taxon>
        <taxon>Roseateles</taxon>
    </lineage>
</organism>
<proteinExistence type="predicted"/>
<dbReference type="Proteomes" id="UP001152766">
    <property type="component" value="Unassembled WGS sequence"/>
</dbReference>
<sequence length="431" mass="48916">MTNESALPLTALWQNEFNADNLIDYARASKDLSEYIRVLVKEGYRHLVVPSRGAVPFISAAAAAWRLDIRSLPTYDERLKEMSELTYSPFHQKLILPFSADPQDATQTTAAIRRYWSRVLAGIVRRDGTDPYLTFYKVLVENLAKRNWLAALPSKLPTENFIFVDTVVSGRAICEIFRAFEEVGLDKCHFILIVDARGAEVAQRYQREIKAMADQGRCTVLPVNRLFTEDRGPAVSGVWSTVYPQILDAVRQRFEWARDAYGAGTFYHQVSSSQVKPRQGIGTPDYNMPVTQMYASLYVGISTAVRALRDAEAAEKKLADQVGRESSAFAEMLAERQADIDLDLRRQLEYQLMKFREAVEEMKPYSPLDKETTRILAEPRVHEAHPDAVVTVSSSHLVRVTLPDSEISRVMLEAEREIALGKDVLDDDWFR</sequence>
<dbReference type="RefSeq" id="WP_158218120.1">
    <property type="nucleotide sequence ID" value="NZ_JAPPUW010000006.1"/>
</dbReference>
<dbReference type="AlphaFoldDB" id="A0A9X4LEE7"/>
<name>A0A9X4LEE7_9BURK</name>
<accession>A0A9X4LEE7</accession>
<evidence type="ECO:0000313" key="1">
    <source>
        <dbReference type="EMBL" id="MDG0861589.1"/>
    </source>
</evidence>
<protein>
    <submittedName>
        <fullName evidence="1">Uncharacterized protein</fullName>
    </submittedName>
</protein>
<evidence type="ECO:0000313" key="2">
    <source>
        <dbReference type="Proteomes" id="UP001152766"/>
    </source>
</evidence>
<comment type="caution">
    <text evidence="1">The sequence shown here is derived from an EMBL/GenBank/DDBJ whole genome shotgun (WGS) entry which is preliminary data.</text>
</comment>
<gene>
    <name evidence="1" type="ORF">EXJ73_03765</name>
</gene>
<reference evidence="1" key="1">
    <citation type="submission" date="2019-02" db="EMBL/GenBank/DDBJ databases">
        <title>Draft genome of the type strain Pelomonas aquatica CCUG 52575T.</title>
        <authorList>
            <person name="Gomila M."/>
            <person name="Lalucat J."/>
        </authorList>
    </citation>
    <scope>NUCLEOTIDE SEQUENCE</scope>
    <source>
        <strain evidence="1">CCUG 52575</strain>
    </source>
</reference>
<keyword evidence="2" id="KW-1185">Reference proteome</keyword>
<dbReference type="EMBL" id="SGUG01000004">
    <property type="protein sequence ID" value="MDG0861589.1"/>
    <property type="molecule type" value="Genomic_DNA"/>
</dbReference>